<comment type="caution">
    <text evidence="1">The sequence shown here is derived from an EMBL/GenBank/DDBJ whole genome shotgun (WGS) entry which is preliminary data.</text>
</comment>
<sequence>MRDDEPLLPPTVVAGHLASCAAELARGPAGTAGELAAAIDRLSSAQHDLTAAIGDMAERLRQHPLGTNPEVSALAEILAAAAGAVGYAAEALDEAGPLATTLLRMADEDTRL</sequence>
<dbReference type="AlphaFoldDB" id="A0A4Q7JAF3"/>
<gene>
    <name evidence="1" type="ORF">EWH70_07845</name>
</gene>
<name>A0A4Q7JAF3_9PSEU</name>
<accession>A0A4Q7JAF3</accession>
<reference evidence="1 2" key="1">
    <citation type="submission" date="2019-02" db="EMBL/GenBank/DDBJ databases">
        <title>Draft genome sequence of Amycolatopsis sp. 8-3EHSu isolated from roots of Suaeda maritima.</title>
        <authorList>
            <person name="Duangmal K."/>
            <person name="Chantavorakit T."/>
        </authorList>
    </citation>
    <scope>NUCLEOTIDE SEQUENCE [LARGE SCALE GENOMIC DNA]</scope>
    <source>
        <strain evidence="1 2">8-3EHSu</strain>
    </source>
</reference>
<dbReference type="EMBL" id="SFCC01000003">
    <property type="protein sequence ID" value="RZQ64790.1"/>
    <property type="molecule type" value="Genomic_DNA"/>
</dbReference>
<evidence type="ECO:0000313" key="1">
    <source>
        <dbReference type="EMBL" id="RZQ64790.1"/>
    </source>
</evidence>
<evidence type="ECO:0000313" key="2">
    <source>
        <dbReference type="Proteomes" id="UP000292003"/>
    </source>
</evidence>
<protein>
    <submittedName>
        <fullName evidence="1">Uncharacterized protein</fullName>
    </submittedName>
</protein>
<proteinExistence type="predicted"/>
<dbReference type="RefSeq" id="WP_130474589.1">
    <property type="nucleotide sequence ID" value="NZ_SFCC01000003.1"/>
</dbReference>
<dbReference type="Proteomes" id="UP000292003">
    <property type="component" value="Unassembled WGS sequence"/>
</dbReference>
<organism evidence="1 2">
    <name type="scientific">Amycolatopsis suaedae</name>
    <dbReference type="NCBI Taxonomy" id="2510978"/>
    <lineage>
        <taxon>Bacteria</taxon>
        <taxon>Bacillati</taxon>
        <taxon>Actinomycetota</taxon>
        <taxon>Actinomycetes</taxon>
        <taxon>Pseudonocardiales</taxon>
        <taxon>Pseudonocardiaceae</taxon>
        <taxon>Amycolatopsis</taxon>
    </lineage>
</organism>
<dbReference type="OrthoDB" id="3628013at2"/>
<keyword evidence="2" id="KW-1185">Reference proteome</keyword>